<gene>
    <name evidence="2" type="primary">yjbK</name>
    <name evidence="2" type="ORF">NCTC12224_01710</name>
</gene>
<feature type="domain" description="CYTH" evidence="1">
    <location>
        <begin position="3"/>
        <end position="189"/>
    </location>
</feature>
<dbReference type="CDD" id="cd07762">
    <property type="entry name" value="CYTH-like_Pase_1"/>
    <property type="match status" value="1"/>
</dbReference>
<protein>
    <submittedName>
        <fullName evidence="2">Adenylate cyclase family protein</fullName>
    </submittedName>
</protein>
<dbReference type="EMBL" id="UHFN01000007">
    <property type="protein sequence ID" value="SUN62108.1"/>
    <property type="molecule type" value="Genomic_DNA"/>
</dbReference>
<organism evidence="2 3">
    <name type="scientific">Streptococcus hyointestinalis</name>
    <dbReference type="NCBI Taxonomy" id="1337"/>
    <lineage>
        <taxon>Bacteria</taxon>
        <taxon>Bacillati</taxon>
        <taxon>Bacillota</taxon>
        <taxon>Bacilli</taxon>
        <taxon>Lactobacillales</taxon>
        <taxon>Streptococcaceae</taxon>
        <taxon>Streptococcus</taxon>
    </lineage>
</organism>
<dbReference type="Gene3D" id="2.40.320.10">
    <property type="entry name" value="Hypothetical Protein Pfu-838710-001"/>
    <property type="match status" value="1"/>
</dbReference>
<proteinExistence type="predicted"/>
<dbReference type="PIRSF" id="PIRSF012526">
    <property type="entry name" value="CYTH_UCP012526"/>
    <property type="match status" value="1"/>
</dbReference>
<dbReference type="InterPro" id="IPR033469">
    <property type="entry name" value="CYTH-like_dom_sf"/>
</dbReference>
<dbReference type="PROSITE" id="PS51707">
    <property type="entry name" value="CYTH"/>
    <property type="match status" value="1"/>
</dbReference>
<reference evidence="2 3" key="1">
    <citation type="submission" date="2018-06" db="EMBL/GenBank/DDBJ databases">
        <authorList>
            <consortium name="Pathogen Informatics"/>
            <person name="Doyle S."/>
        </authorList>
    </citation>
    <scope>NUCLEOTIDE SEQUENCE [LARGE SCALE GENOMIC DNA]</scope>
    <source>
        <strain evidence="2 3">NCTC12224</strain>
    </source>
</reference>
<dbReference type="SUPFAM" id="SSF55154">
    <property type="entry name" value="CYTH-like phosphatases"/>
    <property type="match status" value="1"/>
</dbReference>
<dbReference type="InterPro" id="IPR023577">
    <property type="entry name" value="CYTH_domain"/>
</dbReference>
<dbReference type="OrthoDB" id="384378at2"/>
<evidence type="ECO:0000313" key="2">
    <source>
        <dbReference type="EMBL" id="SUN62108.1"/>
    </source>
</evidence>
<name>A0A380KB05_9STRE</name>
<dbReference type="Proteomes" id="UP000254924">
    <property type="component" value="Unassembled WGS sequence"/>
</dbReference>
<evidence type="ECO:0000313" key="3">
    <source>
        <dbReference type="Proteomes" id="UP000254924"/>
    </source>
</evidence>
<dbReference type="Pfam" id="PF01928">
    <property type="entry name" value="CYTH"/>
    <property type="match status" value="1"/>
</dbReference>
<evidence type="ECO:0000259" key="1">
    <source>
        <dbReference type="PROSITE" id="PS51707"/>
    </source>
</evidence>
<dbReference type="InterPro" id="IPR009195">
    <property type="entry name" value="Uncharacterised_YjbK"/>
</dbReference>
<sequence length="195" mass="22474">MNHLEIEFKTMLTKDEFNRLKAQFSHVAPVTQTNYYFDTENFDMKAHRMSLRIRTISNAAELTLKIPKNVGNWEYNIALPIDEAKEMIKTGKLPENDITKRIKDQGVDPSALAVFGYLTTTRRECQTAIGLMALDDNQYAGIRDYELELEVLDAKKGKDDFDHFLAEQSINFKYAKSKVARFSATLRHQKTDKNS</sequence>
<dbReference type="SMART" id="SM01118">
    <property type="entry name" value="CYTH"/>
    <property type="match status" value="1"/>
</dbReference>
<accession>A0A380KB05</accession>
<keyword evidence="3" id="KW-1185">Reference proteome</keyword>
<dbReference type="AlphaFoldDB" id="A0A380KB05"/>